<keyword evidence="1" id="KW-0732">Signal</keyword>
<dbReference type="RefSeq" id="WP_167175560.1">
    <property type="nucleotide sequence ID" value="NZ_BAAAEJ010000003.1"/>
</dbReference>
<organism evidence="2 3">
    <name type="scientific">Brevundimonas terrae</name>
    <dbReference type="NCBI Taxonomy" id="363631"/>
    <lineage>
        <taxon>Bacteria</taxon>
        <taxon>Pseudomonadati</taxon>
        <taxon>Pseudomonadota</taxon>
        <taxon>Alphaproteobacteria</taxon>
        <taxon>Caulobacterales</taxon>
        <taxon>Caulobacteraceae</taxon>
        <taxon>Brevundimonas</taxon>
    </lineage>
</organism>
<proteinExistence type="predicted"/>
<comment type="caution">
    <text evidence="2">The sequence shown here is derived from an EMBL/GenBank/DDBJ whole genome shotgun (WGS) entry which is preliminary data.</text>
</comment>
<feature type="signal peptide" evidence="1">
    <location>
        <begin position="1"/>
        <end position="26"/>
    </location>
</feature>
<dbReference type="NCBIfam" id="NF047637">
    <property type="entry name" value="lipo_CC0125"/>
    <property type="match status" value="1"/>
</dbReference>
<gene>
    <name evidence="2" type="ORF">GCM10009093_05440</name>
</gene>
<evidence type="ECO:0000313" key="2">
    <source>
        <dbReference type="EMBL" id="GAA0381372.1"/>
    </source>
</evidence>
<dbReference type="Proteomes" id="UP001500791">
    <property type="component" value="Unassembled WGS sequence"/>
</dbReference>
<protein>
    <recommendedName>
        <fullName evidence="4">DUF4136 domain-containing protein</fullName>
    </recommendedName>
</protein>
<dbReference type="EMBL" id="BAAAEJ010000003">
    <property type="protein sequence ID" value="GAA0381372.1"/>
    <property type="molecule type" value="Genomic_DNA"/>
</dbReference>
<name>A0ABN0Y2X7_9CAUL</name>
<dbReference type="PROSITE" id="PS51257">
    <property type="entry name" value="PROKAR_LIPOPROTEIN"/>
    <property type="match status" value="1"/>
</dbReference>
<evidence type="ECO:0008006" key="4">
    <source>
        <dbReference type="Google" id="ProtNLM"/>
    </source>
</evidence>
<reference evidence="2 3" key="1">
    <citation type="journal article" date="2019" name="Int. J. Syst. Evol. Microbiol.">
        <title>The Global Catalogue of Microorganisms (GCM) 10K type strain sequencing project: providing services to taxonomists for standard genome sequencing and annotation.</title>
        <authorList>
            <consortium name="The Broad Institute Genomics Platform"/>
            <consortium name="The Broad Institute Genome Sequencing Center for Infectious Disease"/>
            <person name="Wu L."/>
            <person name="Ma J."/>
        </authorList>
    </citation>
    <scope>NUCLEOTIDE SEQUENCE [LARGE SCALE GENOMIC DNA]</scope>
    <source>
        <strain evidence="2 3">JCM 13476</strain>
    </source>
</reference>
<sequence length="185" mass="20850">MKTLRKTPVLLAIAGALALGACASTATPYQPAGLNGQRGGYSEQRLEQDRYRVSFAGNSVTSREQVEMSLLLRAAELTVENGYDWFQTVDRATDRDSRVIAQPDPFYSPYGGFWGPRWRYHHRGYWSPWGPSWGQEVDYRQVDRYEASAEIKMGRGEKPSNDANAFNAREVVANLSPRVTRPTTK</sequence>
<feature type="chain" id="PRO_5045628195" description="DUF4136 domain-containing protein" evidence="1">
    <location>
        <begin position="27"/>
        <end position="185"/>
    </location>
</feature>
<accession>A0ABN0Y2X7</accession>
<evidence type="ECO:0000313" key="3">
    <source>
        <dbReference type="Proteomes" id="UP001500791"/>
    </source>
</evidence>
<evidence type="ECO:0000256" key="1">
    <source>
        <dbReference type="SAM" id="SignalP"/>
    </source>
</evidence>
<keyword evidence="3" id="KW-1185">Reference proteome</keyword>